<evidence type="ECO:0000313" key="9">
    <source>
        <dbReference type="EMBL" id="MBD2864499.1"/>
    </source>
</evidence>
<dbReference type="SUPFAM" id="SSF46894">
    <property type="entry name" value="C-terminal effector domain of the bipartite response regulators"/>
    <property type="match status" value="1"/>
</dbReference>
<keyword evidence="3" id="KW-0238">DNA-binding</keyword>
<dbReference type="Pfam" id="PF00196">
    <property type="entry name" value="GerE"/>
    <property type="match status" value="1"/>
</dbReference>
<dbReference type="InterPro" id="IPR058245">
    <property type="entry name" value="NreC/VraR/RcsB-like_REC"/>
</dbReference>
<dbReference type="Proteomes" id="UP000639396">
    <property type="component" value="Unassembled WGS sequence"/>
</dbReference>
<evidence type="ECO:0000256" key="4">
    <source>
        <dbReference type="ARBA" id="ARBA00023163"/>
    </source>
</evidence>
<dbReference type="EMBL" id="JACXJA010000030">
    <property type="protein sequence ID" value="MBD2864499.1"/>
    <property type="molecule type" value="Genomic_DNA"/>
</dbReference>
<evidence type="ECO:0000256" key="6">
    <source>
        <dbReference type="SAM" id="MobiDB-lite"/>
    </source>
</evidence>
<dbReference type="CDD" id="cd06170">
    <property type="entry name" value="LuxR_C_like"/>
    <property type="match status" value="1"/>
</dbReference>
<accession>A0A927H2I1</accession>
<gene>
    <name evidence="9" type="ORF">IDH45_21145</name>
</gene>
<feature type="modified residue" description="4-aspartylphosphate" evidence="5">
    <location>
        <position position="58"/>
    </location>
</feature>
<evidence type="ECO:0000256" key="5">
    <source>
        <dbReference type="PROSITE-ProRule" id="PRU00169"/>
    </source>
</evidence>
<dbReference type="InterPro" id="IPR011006">
    <property type="entry name" value="CheY-like_superfamily"/>
</dbReference>
<dbReference type="SMART" id="SM00448">
    <property type="entry name" value="REC"/>
    <property type="match status" value="1"/>
</dbReference>
<dbReference type="PROSITE" id="PS00622">
    <property type="entry name" value="HTH_LUXR_1"/>
    <property type="match status" value="1"/>
</dbReference>
<dbReference type="AlphaFoldDB" id="A0A927H2I1"/>
<name>A0A927H2I1_9BACL</name>
<dbReference type="RefSeq" id="WP_190930125.1">
    <property type="nucleotide sequence ID" value="NZ_JACXJA010000030.1"/>
</dbReference>
<feature type="region of interest" description="Disordered" evidence="6">
    <location>
        <begin position="144"/>
        <end position="166"/>
    </location>
</feature>
<dbReference type="InterPro" id="IPR000792">
    <property type="entry name" value="Tscrpt_reg_LuxR_C"/>
</dbReference>
<evidence type="ECO:0000256" key="1">
    <source>
        <dbReference type="ARBA" id="ARBA00022553"/>
    </source>
</evidence>
<keyword evidence="10" id="KW-1185">Reference proteome</keyword>
<dbReference type="SMART" id="SM00421">
    <property type="entry name" value="HTH_LUXR"/>
    <property type="match status" value="1"/>
</dbReference>
<feature type="domain" description="HTH luxR-type" evidence="7">
    <location>
        <begin position="159"/>
        <end position="224"/>
    </location>
</feature>
<evidence type="ECO:0000256" key="2">
    <source>
        <dbReference type="ARBA" id="ARBA00023015"/>
    </source>
</evidence>
<feature type="domain" description="Response regulatory" evidence="8">
    <location>
        <begin position="7"/>
        <end position="123"/>
    </location>
</feature>
<dbReference type="SUPFAM" id="SSF52172">
    <property type="entry name" value="CheY-like"/>
    <property type="match status" value="1"/>
</dbReference>
<dbReference type="Pfam" id="PF00072">
    <property type="entry name" value="Response_reg"/>
    <property type="match status" value="1"/>
</dbReference>
<evidence type="ECO:0000256" key="3">
    <source>
        <dbReference type="ARBA" id="ARBA00023125"/>
    </source>
</evidence>
<reference evidence="9" key="1">
    <citation type="submission" date="2020-09" db="EMBL/GenBank/DDBJ databases">
        <title>A novel bacterium of genus Paenibacillus, isolated from South China Sea.</title>
        <authorList>
            <person name="Huang H."/>
            <person name="Mo K."/>
            <person name="Hu Y."/>
        </authorList>
    </citation>
    <scope>NUCLEOTIDE SEQUENCE</scope>
    <source>
        <strain evidence="9">IB182363</strain>
    </source>
</reference>
<evidence type="ECO:0000259" key="7">
    <source>
        <dbReference type="PROSITE" id="PS50043"/>
    </source>
</evidence>
<dbReference type="GO" id="GO:0000160">
    <property type="term" value="P:phosphorelay signal transduction system"/>
    <property type="evidence" value="ECO:0007669"/>
    <property type="project" value="InterPro"/>
</dbReference>
<sequence>MNDKEIKLMLVDDQDLIRESLHIVLDMDPDIEVVGMAENGRAALERIETVRPNVVLMDVRMPEMDGVRATRELKTRWPDIRVIILTTFQEIDYVVEALGAGAEGYLLKAIHPKELAEGIKWVHRGGTLIPQDIAKMLVSRLQSSGSADPSCEADDRGRDTPGSYGLSDRELQVLQCVSDGLSNREIAEKLYLSEGTVKNYISSIYSKMDVRDRVQAARKAHDEGIV</sequence>
<organism evidence="9 10">
    <name type="scientific">Paenibacillus oceani</name>
    <dbReference type="NCBI Taxonomy" id="2772510"/>
    <lineage>
        <taxon>Bacteria</taxon>
        <taxon>Bacillati</taxon>
        <taxon>Bacillota</taxon>
        <taxon>Bacilli</taxon>
        <taxon>Bacillales</taxon>
        <taxon>Paenibacillaceae</taxon>
        <taxon>Paenibacillus</taxon>
    </lineage>
</organism>
<keyword evidence="1 5" id="KW-0597">Phosphoprotein</keyword>
<protein>
    <submittedName>
        <fullName evidence="9">Response regulator transcription factor</fullName>
    </submittedName>
</protein>
<evidence type="ECO:0000313" key="10">
    <source>
        <dbReference type="Proteomes" id="UP000639396"/>
    </source>
</evidence>
<dbReference type="InterPro" id="IPR039420">
    <property type="entry name" value="WalR-like"/>
</dbReference>
<comment type="caution">
    <text evidence="9">The sequence shown here is derived from an EMBL/GenBank/DDBJ whole genome shotgun (WGS) entry which is preliminary data.</text>
</comment>
<dbReference type="InterPro" id="IPR001789">
    <property type="entry name" value="Sig_transdc_resp-reg_receiver"/>
</dbReference>
<dbReference type="PROSITE" id="PS50043">
    <property type="entry name" value="HTH_LUXR_2"/>
    <property type="match status" value="1"/>
</dbReference>
<dbReference type="PANTHER" id="PTHR43214:SF24">
    <property type="entry name" value="TRANSCRIPTIONAL REGULATORY PROTEIN NARL-RELATED"/>
    <property type="match status" value="1"/>
</dbReference>
<dbReference type="PRINTS" id="PR00038">
    <property type="entry name" value="HTHLUXR"/>
</dbReference>
<dbReference type="CDD" id="cd17535">
    <property type="entry name" value="REC_NarL-like"/>
    <property type="match status" value="1"/>
</dbReference>
<evidence type="ECO:0000259" key="8">
    <source>
        <dbReference type="PROSITE" id="PS50110"/>
    </source>
</evidence>
<dbReference type="InterPro" id="IPR016032">
    <property type="entry name" value="Sig_transdc_resp-reg_C-effctor"/>
</dbReference>
<dbReference type="PANTHER" id="PTHR43214">
    <property type="entry name" value="TWO-COMPONENT RESPONSE REGULATOR"/>
    <property type="match status" value="1"/>
</dbReference>
<dbReference type="PROSITE" id="PS50110">
    <property type="entry name" value="RESPONSE_REGULATORY"/>
    <property type="match status" value="1"/>
</dbReference>
<keyword evidence="2" id="KW-0805">Transcription regulation</keyword>
<keyword evidence="4" id="KW-0804">Transcription</keyword>
<dbReference type="GO" id="GO:0006355">
    <property type="term" value="P:regulation of DNA-templated transcription"/>
    <property type="evidence" value="ECO:0007669"/>
    <property type="project" value="InterPro"/>
</dbReference>
<dbReference type="Gene3D" id="3.40.50.2300">
    <property type="match status" value="1"/>
</dbReference>
<proteinExistence type="predicted"/>
<dbReference type="GO" id="GO:0003677">
    <property type="term" value="F:DNA binding"/>
    <property type="evidence" value="ECO:0007669"/>
    <property type="project" value="UniProtKB-KW"/>
</dbReference>